<evidence type="ECO:0000256" key="1">
    <source>
        <dbReference type="ARBA" id="ARBA00005882"/>
    </source>
</evidence>
<name>A0A316U0P8_9BASI</name>
<dbReference type="PANTHER" id="PTHR12219">
    <property type="entry name" value="NADH-UBIQUINONE OXIDOREDUCTASE"/>
    <property type="match status" value="1"/>
</dbReference>
<evidence type="ECO:0000313" key="11">
    <source>
        <dbReference type="EMBL" id="PWN18989.1"/>
    </source>
</evidence>
<evidence type="ECO:0000313" key="12">
    <source>
        <dbReference type="Proteomes" id="UP000245942"/>
    </source>
</evidence>
<evidence type="ECO:0000256" key="8">
    <source>
        <dbReference type="ARBA" id="ARBA00023136"/>
    </source>
</evidence>
<dbReference type="OrthoDB" id="3089at2759"/>
<gene>
    <name evidence="11" type="ORF">BCV69DRAFT_239170</name>
</gene>
<keyword evidence="5 9" id="KW-0809">Transit peptide</keyword>
<keyword evidence="8 9" id="KW-0472">Membrane</keyword>
<evidence type="ECO:0000256" key="5">
    <source>
        <dbReference type="ARBA" id="ARBA00022946"/>
    </source>
</evidence>
<dbReference type="AlphaFoldDB" id="A0A316U0P8"/>
<sequence>ASGDESSGRDLPAEQKKRENMALQADVISDAPPELHQRSVRIFKPAKTPNSSGKAGTNHWRVDWDILQGSARWENPLIGWASSADYMQGTSLKFRTREDAIHFCEKQGWDYLVTEPHYARIGVKSYAANYQHSPGKLRI</sequence>
<dbReference type="Gene3D" id="3.30.160.190">
    <property type="entry name" value="atu1810 like domain"/>
    <property type="match status" value="1"/>
</dbReference>
<evidence type="ECO:0000256" key="4">
    <source>
        <dbReference type="ARBA" id="ARBA00022792"/>
    </source>
</evidence>
<evidence type="ECO:0000256" key="2">
    <source>
        <dbReference type="ARBA" id="ARBA00022448"/>
    </source>
</evidence>
<evidence type="ECO:0000256" key="9">
    <source>
        <dbReference type="RuleBase" id="RU367010"/>
    </source>
</evidence>
<evidence type="ECO:0000256" key="6">
    <source>
        <dbReference type="ARBA" id="ARBA00022982"/>
    </source>
</evidence>
<dbReference type="GO" id="GO:0005743">
    <property type="term" value="C:mitochondrial inner membrane"/>
    <property type="evidence" value="ECO:0007669"/>
    <property type="project" value="UniProtKB-SubCell"/>
</dbReference>
<keyword evidence="6 9" id="KW-0249">Electron transport</keyword>
<keyword evidence="4 9" id="KW-0999">Mitochondrion inner membrane</keyword>
<protein>
    <recommendedName>
        <fullName evidence="9">NADH dehydrogenase [ubiquinone] iron-sulfur protein 4, mitochondrial</fullName>
    </recommendedName>
</protein>
<comment type="subcellular location">
    <subcellularLocation>
        <location evidence="9">Mitochondrion inner membrane</location>
        <topology evidence="9">Peripheral membrane protein</topology>
        <orientation evidence="9">Matrix side</orientation>
    </subcellularLocation>
</comment>
<dbReference type="FunFam" id="3.30.160.190:FF:000001">
    <property type="entry name" value="NADH-ubiquinone oxidoreductase 21 kDa subunit mitochondrial"/>
    <property type="match status" value="1"/>
</dbReference>
<dbReference type="RefSeq" id="XP_025346149.1">
    <property type="nucleotide sequence ID" value="XM_025489973.1"/>
</dbReference>
<accession>A0A316U0P8</accession>
<dbReference type="STRING" id="1684307.A0A316U0P8"/>
<feature type="compositionally biased region" description="Basic and acidic residues" evidence="10">
    <location>
        <begin position="1"/>
        <end position="20"/>
    </location>
</feature>
<dbReference type="Proteomes" id="UP000245942">
    <property type="component" value="Unassembled WGS sequence"/>
</dbReference>
<organism evidence="11 12">
    <name type="scientific">Pseudomicrostroma glucosiphilum</name>
    <dbReference type="NCBI Taxonomy" id="1684307"/>
    <lineage>
        <taxon>Eukaryota</taxon>
        <taxon>Fungi</taxon>
        <taxon>Dikarya</taxon>
        <taxon>Basidiomycota</taxon>
        <taxon>Ustilaginomycotina</taxon>
        <taxon>Exobasidiomycetes</taxon>
        <taxon>Microstromatales</taxon>
        <taxon>Microstromatales incertae sedis</taxon>
        <taxon>Pseudomicrostroma</taxon>
    </lineage>
</organism>
<evidence type="ECO:0000256" key="7">
    <source>
        <dbReference type="ARBA" id="ARBA00023128"/>
    </source>
</evidence>
<keyword evidence="12" id="KW-1185">Reference proteome</keyword>
<comment type="function">
    <text evidence="9">Accessory subunit of the mitochondrial membrane respiratory chain NADH dehydrogenase (Complex I), that is believed not to be involved in catalysis. Complex I functions in the transfer of electrons from NADH to the respiratory chain. The immediate electron acceptor for the enzyme is believed to be ubiquinone.</text>
</comment>
<evidence type="ECO:0000256" key="10">
    <source>
        <dbReference type="SAM" id="MobiDB-lite"/>
    </source>
</evidence>
<keyword evidence="3 9" id="KW-0679">Respiratory chain</keyword>
<keyword evidence="7 9" id="KW-0496">Mitochondrion</keyword>
<feature type="region of interest" description="Disordered" evidence="10">
    <location>
        <begin position="1"/>
        <end position="35"/>
    </location>
</feature>
<reference evidence="11 12" key="1">
    <citation type="journal article" date="2018" name="Mol. Biol. Evol.">
        <title>Broad Genomic Sampling Reveals a Smut Pathogenic Ancestry of the Fungal Clade Ustilaginomycotina.</title>
        <authorList>
            <person name="Kijpornyongpan T."/>
            <person name="Mondo S.J."/>
            <person name="Barry K."/>
            <person name="Sandor L."/>
            <person name="Lee J."/>
            <person name="Lipzen A."/>
            <person name="Pangilinan J."/>
            <person name="LaButti K."/>
            <person name="Hainaut M."/>
            <person name="Henrissat B."/>
            <person name="Grigoriev I.V."/>
            <person name="Spatafora J.W."/>
            <person name="Aime M.C."/>
        </authorList>
    </citation>
    <scope>NUCLEOTIDE SEQUENCE [LARGE SCALE GENOMIC DNA]</scope>
    <source>
        <strain evidence="11 12">MCA 4718</strain>
    </source>
</reference>
<feature type="non-terminal residue" evidence="11">
    <location>
        <position position="1"/>
    </location>
</feature>
<dbReference type="GeneID" id="37011707"/>
<dbReference type="EMBL" id="KZ819333">
    <property type="protein sequence ID" value="PWN18989.1"/>
    <property type="molecule type" value="Genomic_DNA"/>
</dbReference>
<evidence type="ECO:0000256" key="3">
    <source>
        <dbReference type="ARBA" id="ARBA00022660"/>
    </source>
</evidence>
<dbReference type="InterPro" id="IPR006885">
    <property type="entry name" value="NADH_UbQ_FeS_4_mit-like"/>
</dbReference>
<dbReference type="InterPro" id="IPR038532">
    <property type="entry name" value="NDUFS4-like_sf"/>
</dbReference>
<dbReference type="Pfam" id="PF04800">
    <property type="entry name" value="NDUS4"/>
    <property type="match status" value="1"/>
</dbReference>
<feature type="non-terminal residue" evidence="11">
    <location>
        <position position="139"/>
    </location>
</feature>
<keyword evidence="2 9" id="KW-0813">Transport</keyword>
<dbReference type="GO" id="GO:0022900">
    <property type="term" value="P:electron transport chain"/>
    <property type="evidence" value="ECO:0007669"/>
    <property type="project" value="InterPro"/>
</dbReference>
<comment type="similarity">
    <text evidence="1 9">Belongs to the complex I NDUFS4 subunit family.</text>
</comment>
<dbReference type="PANTHER" id="PTHR12219:SF8">
    <property type="entry name" value="NADH DEHYDROGENASE [UBIQUINONE] IRON-SULFUR PROTEIN 4, MITOCHONDRIAL"/>
    <property type="match status" value="1"/>
</dbReference>
<proteinExistence type="inferred from homology"/>